<evidence type="ECO:0000259" key="25">
    <source>
        <dbReference type="Pfam" id="PF14497"/>
    </source>
</evidence>
<evidence type="ECO:0000256" key="22">
    <source>
        <dbReference type="ARBA" id="ARBA00080594"/>
    </source>
</evidence>
<gene>
    <name evidence="26" type="primary">HPGDS</name>
</gene>
<accession>F6Q8D0</accession>
<comment type="catalytic activity">
    <reaction evidence="17">
        <text>prostaglandin H2 = prostaglandin D2</text>
        <dbReference type="Rhea" id="RHEA:10600"/>
        <dbReference type="ChEBI" id="CHEBI:57405"/>
        <dbReference type="ChEBI" id="CHEBI:57406"/>
        <dbReference type="EC" id="5.3.99.2"/>
    </reaction>
    <physiologicalReaction direction="left-to-right" evidence="17">
        <dbReference type="Rhea" id="RHEA:10601"/>
    </physiologicalReaction>
</comment>
<feature type="domain" description="Glutathione S-transferase C-terminal" evidence="25">
    <location>
        <begin position="114"/>
        <end position="206"/>
    </location>
</feature>
<evidence type="ECO:0000256" key="21">
    <source>
        <dbReference type="ARBA" id="ARBA00078118"/>
    </source>
</evidence>
<dbReference type="EC" id="5.3.99.2" evidence="13"/>
<comment type="cofactor">
    <cofactor evidence="1">
        <name>glutathione</name>
        <dbReference type="ChEBI" id="CHEBI:57925"/>
    </cofactor>
</comment>
<evidence type="ECO:0000256" key="2">
    <source>
        <dbReference type="ARBA" id="ARBA00004496"/>
    </source>
</evidence>
<reference evidence="26 27" key="1">
    <citation type="journal article" date="2007" name="Nature">
        <title>Genome of the marsupial Monodelphis domestica reveals innovation in non-coding sequences.</title>
        <authorList>
            <person name="Mikkelsen T.S."/>
            <person name="Wakefield M.J."/>
            <person name="Aken B."/>
            <person name="Amemiya C.T."/>
            <person name="Chang J.L."/>
            <person name="Duke S."/>
            <person name="Garber M."/>
            <person name="Gentles A.J."/>
            <person name="Goodstadt L."/>
            <person name="Heger A."/>
            <person name="Jurka J."/>
            <person name="Kamal M."/>
            <person name="Mauceli E."/>
            <person name="Searle S.M."/>
            <person name="Sharpe T."/>
            <person name="Baker M.L."/>
            <person name="Batzer M.A."/>
            <person name="Benos P.V."/>
            <person name="Belov K."/>
            <person name="Clamp M."/>
            <person name="Cook A."/>
            <person name="Cuff J."/>
            <person name="Das R."/>
            <person name="Davidow L."/>
            <person name="Deakin J.E."/>
            <person name="Fazzari M.J."/>
            <person name="Glass J.L."/>
            <person name="Grabherr M."/>
            <person name="Greally J.M."/>
            <person name="Gu W."/>
            <person name="Hore T.A."/>
            <person name="Huttley G.A."/>
            <person name="Kleber M."/>
            <person name="Jirtle R.L."/>
            <person name="Koina E."/>
            <person name="Lee J.T."/>
            <person name="Mahony S."/>
            <person name="Marra M.A."/>
            <person name="Miller R.D."/>
            <person name="Nicholls R.D."/>
            <person name="Oda M."/>
            <person name="Papenfuss A.T."/>
            <person name="Parra Z.E."/>
            <person name="Pollock D.D."/>
            <person name="Ray D.A."/>
            <person name="Schein J.E."/>
            <person name="Speed T.P."/>
            <person name="Thompson K."/>
            <person name="VandeBerg J.L."/>
            <person name="Wade C.M."/>
            <person name="Walker J.A."/>
            <person name="Waters P.D."/>
            <person name="Webber C."/>
            <person name="Weidman J.R."/>
            <person name="Xie X."/>
            <person name="Zody M.C."/>
            <person name="Baldwin J."/>
            <person name="Abdouelleil A."/>
            <person name="Abdulkadir J."/>
            <person name="Abebe A."/>
            <person name="Abera B."/>
            <person name="Abreu J."/>
            <person name="Acer S.C."/>
            <person name="Aftuck L."/>
            <person name="Alexander A."/>
            <person name="An P."/>
            <person name="Anderson E."/>
            <person name="Anderson S."/>
            <person name="Arachi H."/>
            <person name="Azer M."/>
            <person name="Bachantsang P."/>
            <person name="Barry A."/>
            <person name="Bayul T."/>
            <person name="Berlin A."/>
            <person name="Bessette D."/>
            <person name="Bloom T."/>
            <person name="Bloom T."/>
            <person name="Boguslavskiy L."/>
            <person name="Bonnet C."/>
            <person name="Boukhgalter B."/>
            <person name="Bourzgui I."/>
            <person name="Brown A."/>
            <person name="Cahill P."/>
            <person name="Channer S."/>
            <person name="Cheshatsang Y."/>
            <person name="Chuda L."/>
            <person name="Citroen M."/>
            <person name="Collymore A."/>
            <person name="Cooke P."/>
            <person name="Costello M."/>
            <person name="D'Aco K."/>
            <person name="Daza R."/>
            <person name="De Haan G."/>
            <person name="DeGray S."/>
            <person name="DeMaso C."/>
            <person name="Dhargay N."/>
            <person name="Dooley K."/>
            <person name="Dooley E."/>
            <person name="Doricent M."/>
            <person name="Dorje P."/>
            <person name="Dorjee K."/>
            <person name="Dupes A."/>
            <person name="Elong R."/>
            <person name="Falk J."/>
            <person name="Farina A."/>
            <person name="Faro S."/>
            <person name="Ferguson D."/>
            <person name="Fisher S."/>
            <person name="Foley C.D."/>
            <person name="Franke A."/>
            <person name="Friedrich D."/>
            <person name="Gadbois L."/>
            <person name="Gearin G."/>
            <person name="Gearin C.R."/>
            <person name="Giannoukos G."/>
            <person name="Goode T."/>
            <person name="Graham J."/>
            <person name="Grandbois E."/>
            <person name="Grewal S."/>
            <person name="Gyaltsen K."/>
            <person name="Hafez N."/>
            <person name="Hagos B."/>
            <person name="Hall J."/>
            <person name="Henson C."/>
            <person name="Hollinger A."/>
            <person name="Honan T."/>
            <person name="Huard M.D."/>
            <person name="Hughes L."/>
            <person name="Hurhula B."/>
            <person name="Husby M.E."/>
            <person name="Kamat A."/>
            <person name="Kanga B."/>
            <person name="Kashin S."/>
            <person name="Khazanovich D."/>
            <person name="Kisner P."/>
            <person name="Lance K."/>
            <person name="Lara M."/>
            <person name="Lee W."/>
            <person name="Lennon N."/>
            <person name="Letendre F."/>
            <person name="LeVine R."/>
            <person name="Lipovsky A."/>
            <person name="Liu X."/>
            <person name="Liu J."/>
            <person name="Liu S."/>
            <person name="Lokyitsang T."/>
            <person name="Lokyitsang Y."/>
            <person name="Lubonja R."/>
            <person name="Lui A."/>
            <person name="MacDonald P."/>
            <person name="Magnisalis V."/>
            <person name="Maru K."/>
            <person name="Matthews C."/>
            <person name="McCusker W."/>
            <person name="McDonough S."/>
            <person name="Mehta T."/>
            <person name="Meldrim J."/>
            <person name="Meneus L."/>
            <person name="Mihai O."/>
            <person name="Mihalev A."/>
            <person name="Mihova T."/>
            <person name="Mittelman R."/>
            <person name="Mlenga V."/>
            <person name="Montmayeur A."/>
            <person name="Mulrain L."/>
            <person name="Navidi A."/>
            <person name="Naylor J."/>
            <person name="Negash T."/>
            <person name="Nguyen T."/>
            <person name="Nguyen N."/>
            <person name="Nicol R."/>
            <person name="Norbu C."/>
            <person name="Norbu N."/>
            <person name="Novod N."/>
            <person name="O'Neill B."/>
            <person name="Osman S."/>
            <person name="Markiewicz E."/>
            <person name="Oyono O.L."/>
            <person name="Patti C."/>
            <person name="Phunkhang P."/>
            <person name="Pierre F."/>
            <person name="Priest M."/>
            <person name="Raghuraman S."/>
            <person name="Rege F."/>
            <person name="Reyes R."/>
            <person name="Rise C."/>
            <person name="Rogov P."/>
            <person name="Ross K."/>
            <person name="Ryan E."/>
            <person name="Settipalli S."/>
            <person name="Shea T."/>
            <person name="Sherpa N."/>
            <person name="Shi L."/>
            <person name="Shih D."/>
            <person name="Sparrow T."/>
            <person name="Spaulding J."/>
            <person name="Stalker J."/>
            <person name="Stange-Thomann N."/>
            <person name="Stavropoulos S."/>
            <person name="Stone C."/>
            <person name="Strader C."/>
            <person name="Tesfaye S."/>
            <person name="Thomson T."/>
            <person name="Thoulutsang Y."/>
            <person name="Thoulutsang D."/>
            <person name="Topham K."/>
            <person name="Topping I."/>
            <person name="Tsamla T."/>
            <person name="Vassiliev H."/>
            <person name="Vo A."/>
            <person name="Wangchuk T."/>
            <person name="Wangdi T."/>
            <person name="Weiand M."/>
            <person name="Wilkinson J."/>
            <person name="Wilson A."/>
            <person name="Yadav S."/>
            <person name="Young G."/>
            <person name="Yu Q."/>
            <person name="Zembek L."/>
            <person name="Zhong D."/>
            <person name="Zimmer A."/>
            <person name="Zwirko Z."/>
            <person name="Jaffe D.B."/>
            <person name="Alvarez P."/>
            <person name="Brockman W."/>
            <person name="Butler J."/>
            <person name="Chin C."/>
            <person name="Gnerre S."/>
            <person name="MacCallum I."/>
            <person name="Graves J.A."/>
            <person name="Ponting C.P."/>
            <person name="Breen M."/>
            <person name="Samollow P.B."/>
            <person name="Lander E.S."/>
            <person name="Lindblad-Toh K."/>
        </authorList>
    </citation>
    <scope>NUCLEOTIDE SEQUENCE [LARGE SCALE GENOMIC DNA]</scope>
</reference>
<sequence>MMSLGDCVMNCTMPHYKLIYFNMRGRAEIIRYLLAYLGIQYEDHRINQVDWPAVKPTIPFGKIPILEVDGVSLHQSLAIGRFLAREAGLAGKTELEQCQVDAIIDTLDDFMSRFPWAEKNKDTKDQMFNELLKNDAPGLIQDLELYLGKKDWFVGNSVTWADFYWDICSTTLLVLKQDLLDKHPKLVALREKVQNIPVIANWIKQRPETRL</sequence>
<dbReference type="STRING" id="13616.ENSMODP00000024048"/>
<comment type="catalytic activity">
    <reaction evidence="15">
        <text>RX + glutathione = an S-substituted glutathione + a halide anion + H(+)</text>
        <dbReference type="Rhea" id="RHEA:16437"/>
        <dbReference type="ChEBI" id="CHEBI:15378"/>
        <dbReference type="ChEBI" id="CHEBI:16042"/>
        <dbReference type="ChEBI" id="CHEBI:17792"/>
        <dbReference type="ChEBI" id="CHEBI:57925"/>
        <dbReference type="ChEBI" id="CHEBI:90779"/>
        <dbReference type="EC" id="2.5.1.18"/>
    </reaction>
</comment>
<evidence type="ECO:0000256" key="19">
    <source>
        <dbReference type="ARBA" id="ARBA00075725"/>
    </source>
</evidence>
<dbReference type="SFLD" id="SFLDG00363">
    <property type="entry name" value="AMPS_(cytGST):_Alpha-__Mu-__Pi"/>
    <property type="match status" value="1"/>
</dbReference>
<evidence type="ECO:0000256" key="4">
    <source>
        <dbReference type="ARBA" id="ARBA00022490"/>
    </source>
</evidence>
<dbReference type="SUPFAM" id="SSF47616">
    <property type="entry name" value="GST C-terminal domain-like"/>
    <property type="match status" value="1"/>
</dbReference>
<reference evidence="26" key="2">
    <citation type="submission" date="2025-08" db="UniProtKB">
        <authorList>
            <consortium name="Ensembl"/>
        </authorList>
    </citation>
    <scope>IDENTIFICATION</scope>
</reference>
<dbReference type="InterPro" id="IPR036282">
    <property type="entry name" value="Glutathione-S-Trfase_C_sf"/>
</dbReference>
<evidence type="ECO:0000256" key="15">
    <source>
        <dbReference type="ARBA" id="ARBA00047960"/>
    </source>
</evidence>
<dbReference type="InterPro" id="IPR040079">
    <property type="entry name" value="Glutathione_S-Trfase"/>
</dbReference>
<evidence type="ECO:0000256" key="10">
    <source>
        <dbReference type="ARBA" id="ARBA00023098"/>
    </source>
</evidence>
<evidence type="ECO:0000256" key="7">
    <source>
        <dbReference type="ARBA" id="ARBA00022585"/>
    </source>
</evidence>
<evidence type="ECO:0000256" key="13">
    <source>
        <dbReference type="ARBA" id="ARBA00023799"/>
    </source>
</evidence>
<evidence type="ECO:0000256" key="14">
    <source>
        <dbReference type="ARBA" id="ARBA00038317"/>
    </source>
</evidence>
<dbReference type="GO" id="GO:0005509">
    <property type="term" value="F:calcium ion binding"/>
    <property type="evidence" value="ECO:0007669"/>
    <property type="project" value="Ensembl"/>
</dbReference>
<keyword evidence="8" id="KW-0808">Transferase</keyword>
<evidence type="ECO:0000256" key="6">
    <source>
        <dbReference type="ARBA" id="ARBA00022516"/>
    </source>
</evidence>
<dbReference type="FunFam" id="1.20.1050.10:FF:000035">
    <property type="entry name" value="Hematopoietic prostaglandin D synthase"/>
    <property type="match status" value="1"/>
</dbReference>
<dbReference type="GO" id="GO:0004364">
    <property type="term" value="F:glutathione transferase activity"/>
    <property type="evidence" value="ECO:0007669"/>
    <property type="project" value="UniProtKB-EC"/>
</dbReference>
<dbReference type="SUPFAM" id="SSF52833">
    <property type="entry name" value="Thioredoxin-like"/>
    <property type="match status" value="1"/>
</dbReference>
<dbReference type="CDD" id="cd10295">
    <property type="entry name" value="GST_C_Sigma"/>
    <property type="match status" value="1"/>
</dbReference>
<dbReference type="AlphaFoldDB" id="F6Q8D0"/>
<evidence type="ECO:0000256" key="23">
    <source>
        <dbReference type="ARBA" id="ARBA00082989"/>
    </source>
</evidence>
<dbReference type="InterPro" id="IPR036249">
    <property type="entry name" value="Thioredoxin-like_sf"/>
</dbReference>
<keyword evidence="5" id="KW-0644">Prostaglandin metabolism</keyword>
<dbReference type="GO" id="GO:0000287">
    <property type="term" value="F:magnesium ion binding"/>
    <property type="evidence" value="ECO:0007669"/>
    <property type="project" value="Ensembl"/>
</dbReference>
<evidence type="ECO:0000256" key="1">
    <source>
        <dbReference type="ARBA" id="ARBA00001955"/>
    </source>
</evidence>
<dbReference type="Ensembl" id="ENSMODT00000024475.3">
    <property type="protein sequence ID" value="ENSMODP00000024048.2"/>
    <property type="gene ID" value="ENSMODG00000019265.3"/>
</dbReference>
<dbReference type="FunFam" id="3.40.30.10:FF:000035">
    <property type="entry name" value="hematopoietic prostaglandin D synthase"/>
    <property type="match status" value="1"/>
</dbReference>
<dbReference type="eggNOG" id="KOG1695">
    <property type="taxonomic scope" value="Eukaryota"/>
</dbReference>
<dbReference type="SFLD" id="SFLDG01205">
    <property type="entry name" value="AMPS.1"/>
    <property type="match status" value="1"/>
</dbReference>
<dbReference type="GeneTree" id="ENSGT00940000160278"/>
<comment type="catalytic activity">
    <reaction evidence="16">
        <text>2-glyceryl-prostaglandin H2 = 2-glyceryl-prostaglandin D2</text>
        <dbReference type="Rhea" id="RHEA:51232"/>
        <dbReference type="ChEBI" id="CHEBI:85166"/>
        <dbReference type="ChEBI" id="CHEBI:133979"/>
    </reaction>
    <physiologicalReaction direction="left-to-right" evidence="16">
        <dbReference type="Rhea" id="RHEA:51233"/>
    </physiologicalReaction>
</comment>
<feature type="domain" description="GST N-terminal" evidence="24">
    <location>
        <begin position="17"/>
        <end position="85"/>
    </location>
</feature>
<dbReference type="GO" id="GO:0001516">
    <property type="term" value="P:prostaglandin biosynthetic process"/>
    <property type="evidence" value="ECO:0007669"/>
    <property type="project" value="UniProtKB-KW"/>
</dbReference>
<keyword evidence="7" id="KW-0643">Prostaglandin biosynthesis</keyword>
<proteinExistence type="inferred from homology"/>
<dbReference type="Gene3D" id="1.20.1050.10">
    <property type="match status" value="1"/>
</dbReference>
<keyword evidence="4" id="KW-0963">Cytoplasm</keyword>
<evidence type="ECO:0000256" key="16">
    <source>
        <dbReference type="ARBA" id="ARBA00050742"/>
    </source>
</evidence>
<reference evidence="26" key="3">
    <citation type="submission" date="2025-09" db="UniProtKB">
        <authorList>
            <consortium name="Ensembl"/>
        </authorList>
    </citation>
    <scope>IDENTIFICATION</scope>
</reference>
<evidence type="ECO:0000256" key="17">
    <source>
        <dbReference type="ARBA" id="ARBA00051848"/>
    </source>
</evidence>
<dbReference type="PANTHER" id="PTHR11571:SF224">
    <property type="entry name" value="HEMATOPOIETIC PROSTAGLANDIN D SYNTHASE"/>
    <property type="match status" value="1"/>
</dbReference>
<dbReference type="Proteomes" id="UP000002280">
    <property type="component" value="Chromosome 5"/>
</dbReference>
<dbReference type="InterPro" id="IPR004046">
    <property type="entry name" value="GST_C"/>
</dbReference>
<dbReference type="CDD" id="cd03039">
    <property type="entry name" value="GST_N_Sigma_like"/>
    <property type="match status" value="1"/>
</dbReference>
<name>F6Q8D0_MONDO</name>
<dbReference type="SFLD" id="SFLDS00019">
    <property type="entry name" value="Glutathione_Transferase_(cytos"/>
    <property type="match status" value="1"/>
</dbReference>
<comment type="similarity">
    <text evidence="14">Belongs to the GST superfamily. Sigma family.</text>
</comment>
<keyword evidence="9" id="KW-0276">Fatty acid metabolism</keyword>
<dbReference type="InterPro" id="IPR004045">
    <property type="entry name" value="Glutathione_S-Trfase_N"/>
</dbReference>
<keyword evidence="6" id="KW-0444">Lipid biosynthesis</keyword>
<dbReference type="PANTHER" id="PTHR11571">
    <property type="entry name" value="GLUTATHIONE S-TRANSFERASE"/>
    <property type="match status" value="1"/>
</dbReference>
<organism evidence="26 27">
    <name type="scientific">Monodelphis domestica</name>
    <name type="common">Gray short-tailed opossum</name>
    <dbReference type="NCBI Taxonomy" id="13616"/>
    <lineage>
        <taxon>Eukaryota</taxon>
        <taxon>Metazoa</taxon>
        <taxon>Chordata</taxon>
        <taxon>Craniata</taxon>
        <taxon>Vertebrata</taxon>
        <taxon>Euteleostomi</taxon>
        <taxon>Mammalia</taxon>
        <taxon>Metatheria</taxon>
        <taxon>Didelphimorphia</taxon>
        <taxon>Didelphidae</taxon>
        <taxon>Monodelphis</taxon>
    </lineage>
</organism>
<dbReference type="InterPro" id="IPR050213">
    <property type="entry name" value="GST_superfamily"/>
</dbReference>
<evidence type="ECO:0000256" key="12">
    <source>
        <dbReference type="ARBA" id="ARBA00023235"/>
    </source>
</evidence>
<protein>
    <recommendedName>
        <fullName evidence="18">Hematopoietic prostaglandin D synthase</fullName>
        <ecNumber evidence="3">2.5.1.18</ecNumber>
        <ecNumber evidence="13">5.3.99.2</ecNumber>
    </recommendedName>
    <alternativeName>
        <fullName evidence="21">GST class-sigma</fullName>
    </alternativeName>
    <alternativeName>
        <fullName evidence="20">Glutathione S-transferase</fullName>
    </alternativeName>
    <alternativeName>
        <fullName evidence="22">Glutathione-dependent PGD synthase</fullName>
    </alternativeName>
    <alternativeName>
        <fullName evidence="19">Glutathione-requiring prostaglandin D synthase</fullName>
    </alternativeName>
    <alternativeName>
        <fullName evidence="23">Prostaglandin-H2 D-isomerase</fullName>
    </alternativeName>
</protein>
<dbReference type="InParanoid" id="F6Q8D0"/>
<dbReference type="EC" id="2.5.1.18" evidence="3"/>
<dbReference type="HOGENOM" id="CLU_039475_1_0_1"/>
<evidence type="ECO:0000256" key="5">
    <source>
        <dbReference type="ARBA" id="ARBA00022501"/>
    </source>
</evidence>
<evidence type="ECO:0000256" key="9">
    <source>
        <dbReference type="ARBA" id="ARBA00022832"/>
    </source>
</evidence>
<evidence type="ECO:0000256" key="18">
    <source>
        <dbReference type="ARBA" id="ARBA00067575"/>
    </source>
</evidence>
<evidence type="ECO:0000313" key="26">
    <source>
        <dbReference type="Ensembl" id="ENSMODP00000024048.2"/>
    </source>
</evidence>
<evidence type="ECO:0000256" key="3">
    <source>
        <dbReference type="ARBA" id="ARBA00012452"/>
    </source>
</evidence>
<dbReference type="FunCoup" id="F6Q8D0">
    <property type="interactions" value="91"/>
</dbReference>
<keyword evidence="12" id="KW-0413">Isomerase</keyword>
<evidence type="ECO:0000256" key="11">
    <source>
        <dbReference type="ARBA" id="ARBA00023160"/>
    </source>
</evidence>
<dbReference type="Bgee" id="ENSMODG00000019265">
    <property type="expression patterns" value="Expressed in blood and 20 other cell types or tissues"/>
</dbReference>
<evidence type="ECO:0000313" key="27">
    <source>
        <dbReference type="Proteomes" id="UP000002280"/>
    </source>
</evidence>
<keyword evidence="27" id="KW-1185">Reference proteome</keyword>
<dbReference type="Gene3D" id="3.40.30.10">
    <property type="entry name" value="Glutaredoxin"/>
    <property type="match status" value="1"/>
</dbReference>
<dbReference type="GO" id="GO:0042803">
    <property type="term" value="F:protein homodimerization activity"/>
    <property type="evidence" value="ECO:0007669"/>
    <property type="project" value="Ensembl"/>
</dbReference>
<comment type="subcellular location">
    <subcellularLocation>
        <location evidence="2">Cytoplasm</location>
    </subcellularLocation>
</comment>
<dbReference type="OMA" id="RIDQADW"/>
<keyword evidence="11" id="KW-0275">Fatty acid biosynthesis</keyword>
<keyword evidence="10" id="KW-0443">Lipid metabolism</keyword>
<dbReference type="Pfam" id="PF14497">
    <property type="entry name" value="GST_C_3"/>
    <property type="match status" value="1"/>
</dbReference>
<evidence type="ECO:0000259" key="24">
    <source>
        <dbReference type="Pfam" id="PF02798"/>
    </source>
</evidence>
<dbReference type="Pfam" id="PF02798">
    <property type="entry name" value="GST_N"/>
    <property type="match status" value="1"/>
</dbReference>
<evidence type="ECO:0000256" key="20">
    <source>
        <dbReference type="ARBA" id="ARBA00076685"/>
    </source>
</evidence>
<dbReference type="GO" id="GO:0005654">
    <property type="term" value="C:nucleoplasm"/>
    <property type="evidence" value="ECO:0007669"/>
    <property type="project" value="Ensembl"/>
</dbReference>
<dbReference type="GO" id="GO:0004667">
    <property type="term" value="F:prostaglandin-D synthase activity"/>
    <property type="evidence" value="ECO:0007669"/>
    <property type="project" value="UniProtKB-EC"/>
</dbReference>
<evidence type="ECO:0000256" key="8">
    <source>
        <dbReference type="ARBA" id="ARBA00022679"/>
    </source>
</evidence>
<dbReference type="GO" id="GO:0005829">
    <property type="term" value="C:cytosol"/>
    <property type="evidence" value="ECO:0007669"/>
    <property type="project" value="Ensembl"/>
</dbReference>